<keyword evidence="6" id="KW-0547">Nucleotide-binding</keyword>
<feature type="transmembrane region" description="Helical" evidence="11">
    <location>
        <begin position="793"/>
        <end position="814"/>
    </location>
</feature>
<feature type="domain" description="ABC transporter" evidence="12">
    <location>
        <begin position="634"/>
        <end position="982"/>
    </location>
</feature>
<feature type="transmembrane region" description="Helical" evidence="11">
    <location>
        <begin position="304"/>
        <end position="323"/>
    </location>
</feature>
<dbReference type="PANTHER" id="PTHR24223:SF445">
    <property type="entry name" value="ATP-BINDING CASSETTE TRANSPORTER, SUBFAMILY C, MEMBER 4, SMABCC4"/>
    <property type="match status" value="1"/>
</dbReference>
<evidence type="ECO:0000256" key="4">
    <source>
        <dbReference type="ARBA" id="ARBA00022692"/>
    </source>
</evidence>
<dbReference type="GO" id="GO:0016020">
    <property type="term" value="C:membrane"/>
    <property type="evidence" value="ECO:0007669"/>
    <property type="project" value="UniProtKB-SubCell"/>
</dbReference>
<comment type="similarity">
    <text evidence="2">Belongs to the ABC transporter superfamily. ABCC family. Conjugate transporter (TC 3.A.1.208) subfamily.</text>
</comment>
<keyword evidence="4 11" id="KW-0812">Transmembrane</keyword>
<dbReference type="GO" id="GO:0016887">
    <property type="term" value="F:ATP hydrolysis activity"/>
    <property type="evidence" value="ECO:0007669"/>
    <property type="project" value="InterPro"/>
</dbReference>
<evidence type="ECO:0000256" key="9">
    <source>
        <dbReference type="ARBA" id="ARBA00023136"/>
    </source>
</evidence>
<reference evidence="14" key="1">
    <citation type="submission" date="2016-03" db="EMBL/GenBank/DDBJ databases">
        <title>Mechanisms controlling the formation of the plant cell surface in tip-growing cells are functionally conserved among land plants.</title>
        <authorList>
            <person name="Honkanen S."/>
            <person name="Jones V.A."/>
            <person name="Morieri G."/>
            <person name="Champion C."/>
            <person name="Hetherington A.J."/>
            <person name="Kelly S."/>
            <person name="Saint-Marcoux D."/>
            <person name="Proust H."/>
            <person name="Prescott H."/>
            <person name="Dolan L."/>
        </authorList>
    </citation>
    <scope>NUCLEOTIDE SEQUENCE [LARGE SCALE GENOMIC DNA]</scope>
    <source>
        <tissue evidence="14">Whole gametophyte</tissue>
    </source>
</reference>
<feature type="transmembrane region" description="Helical" evidence="11">
    <location>
        <begin position="450"/>
        <end position="467"/>
    </location>
</feature>
<dbReference type="PROSITE" id="PS00211">
    <property type="entry name" value="ABC_TRANSPORTER_1"/>
    <property type="match status" value="1"/>
</dbReference>
<sequence length="1617" mass="179576">MDWRRIFIDNSSTQTWDRLQNCSIDQLGFKDLAYAAFSLNLCYQSLLVSALSCFVALILGIQSSFDSGRERKKIGFSWSALCLSRALLILYGLLLLLTLWKWWRTSWNFFPIHEIVFYGSQVLFWTVFPISIQKTPHFLVSTQLSLWWVVLAVLTSLELAAGLVKGSLDEFSYSFDVALLCVPLVSSLYFCVKSFTYRHSRCEATEVEKPLLDDEAGAEDSAAPQQQHQTGGITRAGLFSRLTFTWLNALLTAGSQKPLDLRDLPALDRADECEVNWEAFRRAWEAERAEAQLPSLGRALWTTFRGPFCCSVLLSLLWSGALFSGPVLQNLLIDFMYDDERSVRRGLALVGSLFAGKLVEALSKQQFNFQARRLGLRMWAAVGSAVYRKTLRLSQQARQERSVGEISNMLSSDVQRLLEVVWYLGQGIAVPFQLTVAVTVLFYVVGVSTLAGLAVIAVVLALNMAAIRQMRRQRVGMLRAKDRRMQVTAECLGNMKLVKLQAWDAMFRDRITRAREVEKSRLQNFSYLVALGVFLTWTGPLAVSAAIFLVMVLLGQPLTTAKVFTALTTIRILQEPVRFMPDVFSNVLQAVVSLQRIRVFLCEDEIDDDAVDVVPADHAAALAMDGASFVWGHRDSQSLPGARRACPPAISNLCLTIRTGDCVAVCGAVGSGKSTLLYSMLGELPRTAGVVRHPPQSVRAIIHRPEGLAESEEPSTLVESREHMDDNSPGMQEEEHGSPLLVGPSCHRDQLSHPLAFGDRVPMLEFSAAWAGSSFRNSRDSDGWKLQFFLRPLFISSSVSIFFFWPNFLLAWVLSALARRFGRCAYVSQTAWIQNSSVRENIVFGRDFDSERYGEALRVSGLEPDLAQLPHGDATEIGEKGINLSGGQKQRIQLARAVYEDADLYFLDDPLSAVDAHTGAFLFRECILGALKRKTVIIVTHQVEFLPSTDLIIVMKDGEIVQRGSYHELVEDGKYFSTFVEALRDSLASVTHADISGTQDESEPDAGKVLNPESKSSPREEMATSTHGSKLIQDEERARGRIRSELIWMFVTKIYYGAVFWLVLVLQAASAVCQLASDIWLAWGIAHGMGTSLSLVKMYVLLVVSCAAAVIFRACLTVQTGVWTAQAFFTEMLDSIIKAPMSFIDSTPLGRILSRSSTDQTVLDFELPARLSQATNSTILAVILLGLTIFVTPQIGGIILLLVWVFVKFQVYYIASARELSRLSAINEAPVFLHLNETISGAVSIRAFQVQSRFKRTNSKLVCNYQLAYFHNLTATSWLGFRLQFIGALVLCCTALAIIFLPKESVSPGMAAIAISYGLSFSNILQGVVSAYSSVENNMVALERISQYSKIKSEAPAIIPARRPPRNWPNAGHIELQNLQIRYRPDMPLVLKGVSCVIRAREKVGVVGRTGSGKSTLVQALFRLVEPAGGRIVIDGVDTTTIGLYDLRSRLSVIPQEPMLFEGTIRSNLDPFDSYTDQQLWEALEKCALATAVRAKPDTLNASVSEQGENWSSGERQLLCLGRVLLKNARILVLDEATASVDISTDAIIRTTIQQNFADCTIISVAHRIPTVITSDRVLVVDDGYMVENDSPEMLLARENSLFAKLVQEYRSRKYVF</sequence>
<evidence type="ECO:0000256" key="2">
    <source>
        <dbReference type="ARBA" id="ARBA00009726"/>
    </source>
</evidence>
<evidence type="ECO:0000256" key="3">
    <source>
        <dbReference type="ARBA" id="ARBA00022448"/>
    </source>
</evidence>
<evidence type="ECO:0000313" key="14">
    <source>
        <dbReference type="EMBL" id="OAE35004.1"/>
    </source>
</evidence>
<evidence type="ECO:0000256" key="6">
    <source>
        <dbReference type="ARBA" id="ARBA00022741"/>
    </source>
</evidence>
<keyword evidence="3" id="KW-0813">Transport</keyword>
<comment type="caution">
    <text evidence="14">The sequence shown here is derived from an EMBL/GenBank/DDBJ whole genome shotgun (WGS) entry which is preliminary data.</text>
</comment>
<dbReference type="EMBL" id="LVLJ01000293">
    <property type="protein sequence ID" value="OAE35004.1"/>
    <property type="molecule type" value="Genomic_DNA"/>
</dbReference>
<dbReference type="CDD" id="cd18579">
    <property type="entry name" value="ABC_6TM_ABCC_D1"/>
    <property type="match status" value="1"/>
</dbReference>
<keyword evidence="15" id="KW-1185">Reference proteome</keyword>
<dbReference type="Gene3D" id="1.20.1560.10">
    <property type="entry name" value="ABC transporter type 1, transmembrane domain"/>
    <property type="match status" value="2"/>
</dbReference>
<dbReference type="GO" id="GO:0005524">
    <property type="term" value="F:ATP binding"/>
    <property type="evidence" value="ECO:0007669"/>
    <property type="project" value="UniProtKB-KW"/>
</dbReference>
<dbReference type="CDD" id="cd03244">
    <property type="entry name" value="ABCC_MRP_domain2"/>
    <property type="match status" value="1"/>
</dbReference>
<feature type="domain" description="ABC transmembrane type-1" evidence="13">
    <location>
        <begin position="311"/>
        <end position="589"/>
    </location>
</feature>
<dbReference type="InterPro" id="IPR017871">
    <property type="entry name" value="ABC_transporter-like_CS"/>
</dbReference>
<keyword evidence="5" id="KW-0677">Repeat</keyword>
<feature type="transmembrane region" description="Helical" evidence="11">
    <location>
        <begin position="1179"/>
        <end position="1207"/>
    </location>
</feature>
<name>A0A176WQA5_MARPO</name>
<dbReference type="InterPro" id="IPR044746">
    <property type="entry name" value="ABCC_6TM_D1"/>
</dbReference>
<dbReference type="InterPro" id="IPR003593">
    <property type="entry name" value="AAA+_ATPase"/>
</dbReference>
<evidence type="ECO:0000256" key="8">
    <source>
        <dbReference type="ARBA" id="ARBA00022989"/>
    </source>
</evidence>
<dbReference type="PROSITE" id="PS50893">
    <property type="entry name" value="ABC_TRANSPORTER_2"/>
    <property type="match status" value="2"/>
</dbReference>
<feature type="domain" description="ABC transmembrane type-1" evidence="13">
    <location>
        <begin position="1061"/>
        <end position="1337"/>
    </location>
</feature>
<keyword evidence="8 11" id="KW-1133">Transmembrane helix</keyword>
<evidence type="ECO:0000259" key="12">
    <source>
        <dbReference type="PROSITE" id="PS50893"/>
    </source>
</evidence>
<feature type="region of interest" description="Disordered" evidence="10">
    <location>
        <begin position="994"/>
        <end position="1031"/>
    </location>
</feature>
<dbReference type="InterPro" id="IPR011527">
    <property type="entry name" value="ABC1_TM_dom"/>
</dbReference>
<dbReference type="FunFam" id="3.40.50.300:FF:000997">
    <property type="entry name" value="Multidrug resistance-associated protein 1"/>
    <property type="match status" value="1"/>
</dbReference>
<feature type="transmembrane region" description="Helical" evidence="11">
    <location>
        <begin position="171"/>
        <end position="192"/>
    </location>
</feature>
<evidence type="ECO:0000259" key="13">
    <source>
        <dbReference type="PROSITE" id="PS50929"/>
    </source>
</evidence>
<proteinExistence type="inferred from homology"/>
<dbReference type="Pfam" id="PF00664">
    <property type="entry name" value="ABC_membrane"/>
    <property type="match status" value="2"/>
</dbReference>
<feature type="transmembrane region" description="Helical" evidence="11">
    <location>
        <begin position="82"/>
        <end position="103"/>
    </location>
</feature>
<dbReference type="InterPro" id="IPR027417">
    <property type="entry name" value="P-loop_NTPase"/>
</dbReference>
<gene>
    <name evidence="14" type="ORF">AXG93_1864s1320</name>
</gene>
<organism evidence="14 15">
    <name type="scientific">Marchantia polymorpha subsp. ruderalis</name>
    <dbReference type="NCBI Taxonomy" id="1480154"/>
    <lineage>
        <taxon>Eukaryota</taxon>
        <taxon>Viridiplantae</taxon>
        <taxon>Streptophyta</taxon>
        <taxon>Embryophyta</taxon>
        <taxon>Marchantiophyta</taxon>
        <taxon>Marchantiopsida</taxon>
        <taxon>Marchantiidae</taxon>
        <taxon>Marchantiales</taxon>
        <taxon>Marchantiaceae</taxon>
        <taxon>Marchantia</taxon>
    </lineage>
</organism>
<dbReference type="FunFam" id="1.20.1560.10:FF:000013">
    <property type="entry name" value="ABC transporter C family member 2"/>
    <property type="match status" value="1"/>
</dbReference>
<feature type="transmembrane region" description="Helical" evidence="11">
    <location>
        <begin position="144"/>
        <end position="165"/>
    </location>
</feature>
<dbReference type="SUPFAM" id="SSF90123">
    <property type="entry name" value="ABC transporter transmembrane region"/>
    <property type="match status" value="2"/>
</dbReference>
<comment type="subcellular location">
    <subcellularLocation>
        <location evidence="1">Membrane</location>
        <topology evidence="1">Multi-pass membrane protein</topology>
    </subcellularLocation>
</comment>
<dbReference type="GO" id="GO:0140359">
    <property type="term" value="F:ABC-type transporter activity"/>
    <property type="evidence" value="ECO:0007669"/>
    <property type="project" value="InterPro"/>
</dbReference>
<dbReference type="FunFam" id="1.20.1560.10:FF:000003">
    <property type="entry name" value="ABC transporter C family member 10"/>
    <property type="match status" value="1"/>
</dbReference>
<dbReference type="SUPFAM" id="SSF52540">
    <property type="entry name" value="P-loop containing nucleoside triphosphate hydrolases"/>
    <property type="match status" value="3"/>
</dbReference>
<feature type="domain" description="ABC transporter" evidence="12">
    <location>
        <begin position="1374"/>
        <end position="1608"/>
    </location>
</feature>
<feature type="transmembrane region" description="Helical" evidence="11">
    <location>
        <begin position="1046"/>
        <end position="1069"/>
    </location>
</feature>
<evidence type="ECO:0000313" key="15">
    <source>
        <dbReference type="Proteomes" id="UP000077202"/>
    </source>
</evidence>
<accession>A0A176WQA5</accession>
<evidence type="ECO:0000256" key="11">
    <source>
        <dbReference type="SAM" id="Phobius"/>
    </source>
</evidence>
<feature type="transmembrane region" description="Helical" evidence="11">
    <location>
        <begin position="37"/>
        <end position="61"/>
    </location>
</feature>
<dbReference type="InterPro" id="IPR050173">
    <property type="entry name" value="ABC_transporter_C-like"/>
</dbReference>
<feature type="transmembrane region" description="Helical" evidence="11">
    <location>
        <begin position="1098"/>
        <end position="1116"/>
    </location>
</feature>
<dbReference type="PROSITE" id="PS50929">
    <property type="entry name" value="ABC_TM1F"/>
    <property type="match status" value="2"/>
</dbReference>
<keyword evidence="7" id="KW-0067">ATP-binding</keyword>
<feature type="region of interest" description="Disordered" evidence="10">
    <location>
        <begin position="709"/>
        <end position="737"/>
    </location>
</feature>
<dbReference type="CDD" id="cd18580">
    <property type="entry name" value="ABC_6TM_ABCC_D2"/>
    <property type="match status" value="1"/>
</dbReference>
<evidence type="ECO:0000256" key="1">
    <source>
        <dbReference type="ARBA" id="ARBA00004141"/>
    </source>
</evidence>
<dbReference type="InterPro" id="IPR036640">
    <property type="entry name" value="ABC1_TM_sf"/>
</dbReference>
<dbReference type="Proteomes" id="UP000077202">
    <property type="component" value="Unassembled WGS sequence"/>
</dbReference>
<evidence type="ECO:0000256" key="10">
    <source>
        <dbReference type="SAM" id="MobiDB-lite"/>
    </source>
</evidence>
<protein>
    <submittedName>
        <fullName evidence="14">Uncharacterized protein</fullName>
    </submittedName>
</protein>
<dbReference type="PANTHER" id="PTHR24223">
    <property type="entry name" value="ATP-BINDING CASSETTE SUB-FAMILY C"/>
    <property type="match status" value="1"/>
</dbReference>
<dbReference type="CDD" id="cd03250">
    <property type="entry name" value="ABCC_MRP_domain1"/>
    <property type="match status" value="1"/>
</dbReference>
<dbReference type="FunFam" id="3.40.50.300:FF:000163">
    <property type="entry name" value="Multidrug resistance-associated protein member 4"/>
    <property type="match status" value="1"/>
</dbReference>
<feature type="transmembrane region" description="Helical" evidence="11">
    <location>
        <begin position="525"/>
        <end position="554"/>
    </location>
</feature>
<dbReference type="SMART" id="SM00382">
    <property type="entry name" value="AAA"/>
    <property type="match status" value="2"/>
</dbReference>
<evidence type="ECO:0000256" key="5">
    <source>
        <dbReference type="ARBA" id="ARBA00022737"/>
    </source>
</evidence>
<evidence type="ECO:0000256" key="7">
    <source>
        <dbReference type="ARBA" id="ARBA00022840"/>
    </source>
</evidence>
<dbReference type="Pfam" id="PF00005">
    <property type="entry name" value="ABC_tran"/>
    <property type="match status" value="3"/>
</dbReference>
<dbReference type="InterPro" id="IPR003439">
    <property type="entry name" value="ABC_transporter-like_ATP-bd"/>
</dbReference>
<feature type="transmembrane region" description="Helical" evidence="11">
    <location>
        <begin position="115"/>
        <end position="132"/>
    </location>
</feature>
<keyword evidence="9 11" id="KW-0472">Membrane</keyword>
<dbReference type="Gene3D" id="3.40.50.300">
    <property type="entry name" value="P-loop containing nucleotide triphosphate hydrolases"/>
    <property type="match status" value="2"/>
</dbReference>
<feature type="transmembrane region" description="Helical" evidence="11">
    <location>
        <begin position="1281"/>
        <end position="1301"/>
    </location>
</feature>
<dbReference type="InterPro" id="IPR044726">
    <property type="entry name" value="ABCC_6TM_D2"/>
</dbReference>